<evidence type="ECO:0000313" key="1">
    <source>
        <dbReference type="EMBL" id="KKQ15232.1"/>
    </source>
</evidence>
<accession>A0A0G0FBF9</accession>
<dbReference type="InterPro" id="IPR008792">
    <property type="entry name" value="PQQD"/>
</dbReference>
<dbReference type="Gene3D" id="1.10.10.1150">
    <property type="entry name" value="Coenzyme PQQ synthesis protein D (PqqD)"/>
    <property type="match status" value="1"/>
</dbReference>
<dbReference type="Proteomes" id="UP000034448">
    <property type="component" value="Unassembled WGS sequence"/>
</dbReference>
<gene>
    <name evidence="1" type="ORF">US28_C0020G0012</name>
</gene>
<evidence type="ECO:0000313" key="2">
    <source>
        <dbReference type="Proteomes" id="UP000034448"/>
    </source>
</evidence>
<dbReference type="EMBL" id="LBSJ01000020">
    <property type="protein sequence ID" value="KKQ15232.1"/>
    <property type="molecule type" value="Genomic_DNA"/>
</dbReference>
<proteinExistence type="predicted"/>
<name>A0A0G0FBF9_9BACT</name>
<dbReference type="InterPro" id="IPR041881">
    <property type="entry name" value="PqqD_sf"/>
</dbReference>
<dbReference type="AlphaFoldDB" id="A0A0G0FBF9"/>
<comment type="caution">
    <text evidence="1">The sequence shown here is derived from an EMBL/GenBank/DDBJ whole genome shotgun (WGS) entry which is preliminary data.</text>
</comment>
<organism evidence="1 2">
    <name type="scientific">Candidatus Daviesbacteria bacterium GW2011_GWA1_36_8</name>
    <dbReference type="NCBI Taxonomy" id="1618417"/>
    <lineage>
        <taxon>Bacteria</taxon>
        <taxon>Candidatus Daviesiibacteriota</taxon>
    </lineage>
</organism>
<sequence>MKYKINKGFITQKIGGKVTIFAGEESTLFTLNDTGAYIFQGIKLGWDKEKIISKLISIYDITEADAKKDLKLFIETLLEKNILAVK</sequence>
<protein>
    <submittedName>
        <fullName evidence="1">Coenzyme PQQ synthesis protein D (PqqD)</fullName>
    </submittedName>
</protein>
<dbReference type="Pfam" id="PF05402">
    <property type="entry name" value="PqqD"/>
    <property type="match status" value="1"/>
</dbReference>
<reference evidence="1 2" key="1">
    <citation type="journal article" date="2015" name="Nature">
        <title>rRNA introns, odd ribosomes, and small enigmatic genomes across a large radiation of phyla.</title>
        <authorList>
            <person name="Brown C.T."/>
            <person name="Hug L.A."/>
            <person name="Thomas B.C."/>
            <person name="Sharon I."/>
            <person name="Castelle C.J."/>
            <person name="Singh A."/>
            <person name="Wilkins M.J."/>
            <person name="Williams K.H."/>
            <person name="Banfield J.F."/>
        </authorList>
    </citation>
    <scope>NUCLEOTIDE SEQUENCE [LARGE SCALE GENOMIC DNA]</scope>
</reference>